<dbReference type="EMBL" id="PHHA01000033">
    <property type="protein sequence ID" value="PJG84411.1"/>
    <property type="molecule type" value="Genomic_DNA"/>
</dbReference>
<reference evidence="2 3" key="1">
    <citation type="submission" date="2017-11" db="EMBL/GenBank/DDBJ databases">
        <title>Reclassification of Bisgaard taxon 7 as Conservatibacter flavescens gen. nov., sp. nov.</title>
        <authorList>
            <person name="Christensen H."/>
        </authorList>
    </citation>
    <scope>NUCLEOTIDE SEQUENCE [LARGE SCALE GENOMIC DNA]</scope>
    <source>
        <strain evidence="2 3">7_4</strain>
    </source>
</reference>
<comment type="caution">
    <text evidence="2">The sequence shown here is derived from an EMBL/GenBank/DDBJ whole genome shotgun (WGS) entry which is preliminary data.</text>
</comment>
<sequence length="42" mass="4754">MNKNTYRLIFSQSQQQFIVVSELAKSKSALERSAVGFCLDSE</sequence>
<organism evidence="2 3">
    <name type="scientific">Conservatibacter flavescens</name>
    <dbReference type="NCBI Taxonomy" id="28161"/>
    <lineage>
        <taxon>Bacteria</taxon>
        <taxon>Pseudomonadati</taxon>
        <taxon>Pseudomonadota</taxon>
        <taxon>Gammaproteobacteria</taxon>
        <taxon>Pasteurellales</taxon>
        <taxon>Pasteurellaceae</taxon>
        <taxon>Conservatibacter</taxon>
    </lineage>
</organism>
<dbReference type="AlphaFoldDB" id="A0A2M8RZT0"/>
<gene>
    <name evidence="2" type="ORF">CVP05_11455</name>
</gene>
<protein>
    <recommendedName>
        <fullName evidence="1">ESPR domain-containing protein</fullName>
    </recommendedName>
</protein>
<dbReference type="Pfam" id="PF13018">
    <property type="entry name" value="ESPR"/>
    <property type="match status" value="1"/>
</dbReference>
<dbReference type="Proteomes" id="UP000229329">
    <property type="component" value="Unassembled WGS sequence"/>
</dbReference>
<accession>A0A2M8RZT0</accession>
<name>A0A2M8RZT0_9PAST</name>
<evidence type="ECO:0000313" key="3">
    <source>
        <dbReference type="Proteomes" id="UP000229329"/>
    </source>
</evidence>
<evidence type="ECO:0000259" key="1">
    <source>
        <dbReference type="Pfam" id="PF13018"/>
    </source>
</evidence>
<evidence type="ECO:0000313" key="2">
    <source>
        <dbReference type="EMBL" id="PJG84411.1"/>
    </source>
</evidence>
<keyword evidence="3" id="KW-1185">Reference proteome</keyword>
<proteinExistence type="predicted"/>
<feature type="domain" description="ESPR" evidence="1">
    <location>
        <begin position="1"/>
        <end position="28"/>
    </location>
</feature>
<dbReference type="RefSeq" id="WP_100289702.1">
    <property type="nucleotide sequence ID" value="NZ_PHHA01000033.1"/>
</dbReference>
<dbReference type="InterPro" id="IPR024973">
    <property type="entry name" value="ESPR"/>
</dbReference>